<proteinExistence type="predicted"/>
<dbReference type="OrthoDB" id="6629398at2"/>
<accession>A0A2A4G552</accession>
<evidence type="ECO:0000313" key="5">
    <source>
        <dbReference type="Proteomes" id="UP000219559"/>
    </source>
</evidence>
<feature type="domain" description="DUF7825" evidence="3">
    <location>
        <begin position="707"/>
        <end position="978"/>
    </location>
</feature>
<reference evidence="4 5" key="1">
    <citation type="submission" date="2017-04" db="EMBL/GenBank/DDBJ databases">
        <title>A new member of the family Flavobacteriaceae isolated from ascidians.</title>
        <authorList>
            <person name="Chen L."/>
        </authorList>
    </citation>
    <scope>NUCLEOTIDE SEQUENCE [LARGE SCALE GENOMIC DNA]</scope>
    <source>
        <strain evidence="4 5">HQA918</strain>
    </source>
</reference>
<dbReference type="InterPro" id="IPR045472">
    <property type="entry name" value="DUF6493"/>
</dbReference>
<dbReference type="Pfam" id="PF25149">
    <property type="entry name" value="DUF7825"/>
    <property type="match status" value="1"/>
</dbReference>
<dbReference type="InterPro" id="IPR056726">
    <property type="entry name" value="DUF7824"/>
</dbReference>
<dbReference type="Proteomes" id="UP000219559">
    <property type="component" value="Unassembled WGS sequence"/>
</dbReference>
<comment type="caution">
    <text evidence="4">The sequence shown here is derived from an EMBL/GenBank/DDBJ whole genome shotgun (WGS) entry which is preliminary data.</text>
</comment>
<dbReference type="AlphaFoldDB" id="A0A2A4G552"/>
<feature type="domain" description="DUF6493" evidence="1">
    <location>
        <begin position="3"/>
        <end position="321"/>
    </location>
</feature>
<evidence type="ECO:0000259" key="3">
    <source>
        <dbReference type="Pfam" id="PF25149"/>
    </source>
</evidence>
<evidence type="ECO:0000259" key="1">
    <source>
        <dbReference type="Pfam" id="PF20103"/>
    </source>
</evidence>
<protein>
    <recommendedName>
        <fullName evidence="6">Lantibiotic dehydratase N-terminal domain-containing protein</fullName>
    </recommendedName>
</protein>
<evidence type="ECO:0000259" key="2">
    <source>
        <dbReference type="Pfam" id="PF25148"/>
    </source>
</evidence>
<evidence type="ECO:0000313" key="4">
    <source>
        <dbReference type="EMBL" id="PCE63777.1"/>
    </source>
</evidence>
<organism evidence="4 5">
    <name type="scientific">Sediminicola luteus</name>
    <dbReference type="NCBI Taxonomy" id="319238"/>
    <lineage>
        <taxon>Bacteria</taxon>
        <taxon>Pseudomonadati</taxon>
        <taxon>Bacteroidota</taxon>
        <taxon>Flavobacteriia</taxon>
        <taxon>Flavobacteriales</taxon>
        <taxon>Flavobacteriaceae</taxon>
        <taxon>Sediminicola</taxon>
    </lineage>
</organism>
<dbReference type="Pfam" id="PF20103">
    <property type="entry name" value="DUF6493"/>
    <property type="match status" value="1"/>
</dbReference>
<dbReference type="RefSeq" id="WP_097442493.1">
    <property type="nucleotide sequence ID" value="NZ_NBWU01000004.1"/>
</dbReference>
<evidence type="ECO:0008006" key="6">
    <source>
        <dbReference type="Google" id="ProtNLM"/>
    </source>
</evidence>
<name>A0A2A4G552_9FLAO</name>
<keyword evidence="5" id="KW-1185">Reference proteome</keyword>
<gene>
    <name evidence="4" type="ORF">B7P33_10925</name>
</gene>
<dbReference type="Pfam" id="PF25148">
    <property type="entry name" value="DUF7824"/>
    <property type="match status" value="1"/>
</dbReference>
<sequence length="979" mass="113442">MENNFDQQLELLVKQKDLKGIYPFLEQLNKSDKKALRPRIKELIKHYFEFSQQGNTWGRLGTHEQIQILSLAGFCCLTKGEFQKSSLQWVARENLEGILSFYTPTWFSDYVNQQLEKRAIVPFRMDYEWMMDLANKGSLTPSITLISQLLPEFLYDEERDEKDYPVRYTRNDSKLFRYPETLQVHIWYLFERETNLHWRDQYPDPKDKAKQQLSWKNTFKFLVDHGHLDRKRVLASALDATLMNFNKALSNWFVDLFEFLEPSPAEILELQDNTMALLNSPNTKPINRVLQWYKKLCLEKEFRTDAFMAEVPMLLVSETKSIVTSSLMILDKLAKTHESRRNDIVFCATETFVSNDSAIQTRTAKLCVKYADVEDETFTTHLNAYRDLLLPDTLQLLDPFLANQTEGIPEDIETTDTELPHVVSPENEILIPQTIDDLMFLASSCFDHNNQHDFEKLPAALIQLQAQLNATNVTRFEPALMRAYSLAMGDWRSGIGVLDHLLAHFFIAYSEDLIIKFPEGTKKLNQLALAFRTQDRKNAREWRDGKRAIYPFEEWKNSTDSDIYIPFYQKLKGILKRLRLGNNLPVLSMPTHAPFWIAPETLIARVHQWQEAGIPLDHVDFQLAMSRVYLPGAENHLAILDTQLKGEVQGLLRYLFTPKAKPQGPFDNVAHWFTAGLTKNDEQPIAAFKNFIYSNRSPAHYISPYAWQVGNQAFTNSRWDYKSKKMVDFIDHRKMMTLRIPPAHKKVNALKDFFSFKKSPKMGQELMVYDYIHLKFRMYESFEHDIKRFISLTPNHLEPLYATICSKSLKYPVFDGEGSKGQLIKTLELMLESPTAMGPMAHLLLAGGLFCSDKTARTLAAEVWVQAISNYLVDPSEMGRIMGKHFAAEFAPLKRFTDLVQDQMLRISTAHDLALFTMFNALLLELKSGKIRGLKKLLELYKMLWVRTQTSLEPKIVNHIAGWKVPKSMEKLVLGITKK</sequence>
<feature type="domain" description="DUF7824" evidence="2">
    <location>
        <begin position="425"/>
        <end position="695"/>
    </location>
</feature>
<dbReference type="EMBL" id="NBWU01000004">
    <property type="protein sequence ID" value="PCE63777.1"/>
    <property type="molecule type" value="Genomic_DNA"/>
</dbReference>
<dbReference type="InterPro" id="IPR056727">
    <property type="entry name" value="DUF7825"/>
</dbReference>